<dbReference type="Proteomes" id="UP000799776">
    <property type="component" value="Unassembled WGS sequence"/>
</dbReference>
<dbReference type="Pfam" id="PF01652">
    <property type="entry name" value="IF4E"/>
    <property type="match status" value="1"/>
</dbReference>
<dbReference type="AlphaFoldDB" id="A0A9P4HQ90"/>
<keyword evidence="3 5" id="KW-0694">RNA-binding</keyword>
<dbReference type="Gene3D" id="3.30.760.10">
    <property type="entry name" value="RNA Cap, Translation Initiation Factor Eif4e"/>
    <property type="match status" value="1"/>
</dbReference>
<accession>A0A9P4HQ90</accession>
<dbReference type="OrthoDB" id="17977at2759"/>
<comment type="similarity">
    <text evidence="5">Belongs to the eukaryotic initiation factor 4E family.</text>
</comment>
<reference evidence="7" key="1">
    <citation type="journal article" date="2020" name="Stud. Mycol.">
        <title>101 Dothideomycetes genomes: a test case for predicting lifestyles and emergence of pathogens.</title>
        <authorList>
            <person name="Haridas S."/>
            <person name="Albert R."/>
            <person name="Binder M."/>
            <person name="Bloem J."/>
            <person name="Labutti K."/>
            <person name="Salamov A."/>
            <person name="Andreopoulos B."/>
            <person name="Baker S."/>
            <person name="Barry K."/>
            <person name="Bills G."/>
            <person name="Bluhm B."/>
            <person name="Cannon C."/>
            <person name="Castanera R."/>
            <person name="Culley D."/>
            <person name="Daum C."/>
            <person name="Ezra D."/>
            <person name="Gonzalez J."/>
            <person name="Henrissat B."/>
            <person name="Kuo A."/>
            <person name="Liang C."/>
            <person name="Lipzen A."/>
            <person name="Lutzoni F."/>
            <person name="Magnuson J."/>
            <person name="Mondo S."/>
            <person name="Nolan M."/>
            <person name="Ohm R."/>
            <person name="Pangilinan J."/>
            <person name="Park H.-J."/>
            <person name="Ramirez L."/>
            <person name="Alfaro M."/>
            <person name="Sun H."/>
            <person name="Tritt A."/>
            <person name="Yoshinaga Y."/>
            <person name="Zwiers L.-H."/>
            <person name="Turgeon B."/>
            <person name="Goodwin S."/>
            <person name="Spatafora J."/>
            <person name="Crous P."/>
            <person name="Grigoriev I."/>
        </authorList>
    </citation>
    <scope>NUCLEOTIDE SEQUENCE</scope>
    <source>
        <strain evidence="7">CBS 121410</strain>
    </source>
</reference>
<gene>
    <name evidence="7" type="ORF">K490DRAFT_76166</name>
</gene>
<evidence type="ECO:0000313" key="7">
    <source>
        <dbReference type="EMBL" id="KAF2083989.1"/>
    </source>
</evidence>
<sequence length="252" mass="28547">MANPRSQLGLATSGIPAPSEDFVSATQSPARGKEMKAALLHKLRPPALTHAWDFWHDRQNRATAPSFANNPDTGSPSAPHEESASAYEERLVKLESVTDVRMFWSVFNNFNLAALQLRDTIHFFHKGVKPLWEDPRNVKGGAWTFRVPKEKAPLWWQQICLLAIGEVLQGAVDNSNKRMTFIDDICGLSYSVRFTSILITVWNRDAENKEGIERLRDVIFENMGEELHIKEGSYFYKKHSEHAGFSAPEKPQ</sequence>
<proteinExistence type="inferred from homology"/>
<organism evidence="7 8">
    <name type="scientific">Saccharata proteae CBS 121410</name>
    <dbReference type="NCBI Taxonomy" id="1314787"/>
    <lineage>
        <taxon>Eukaryota</taxon>
        <taxon>Fungi</taxon>
        <taxon>Dikarya</taxon>
        <taxon>Ascomycota</taxon>
        <taxon>Pezizomycotina</taxon>
        <taxon>Dothideomycetes</taxon>
        <taxon>Dothideomycetes incertae sedis</taxon>
        <taxon>Botryosphaeriales</taxon>
        <taxon>Saccharataceae</taxon>
        <taxon>Saccharata</taxon>
    </lineage>
</organism>
<evidence type="ECO:0000256" key="5">
    <source>
        <dbReference type="RuleBase" id="RU004374"/>
    </source>
</evidence>
<dbReference type="GO" id="GO:0003743">
    <property type="term" value="F:translation initiation factor activity"/>
    <property type="evidence" value="ECO:0007669"/>
    <property type="project" value="UniProtKB-KW"/>
</dbReference>
<protein>
    <submittedName>
        <fullName evidence="7">Translation initiation factor eIF4e</fullName>
    </submittedName>
</protein>
<feature type="compositionally biased region" description="Polar residues" evidence="6">
    <location>
        <begin position="63"/>
        <end position="74"/>
    </location>
</feature>
<comment type="caution">
    <text evidence="7">The sequence shown here is derived from an EMBL/GenBank/DDBJ whole genome shotgun (WGS) entry which is preliminary data.</text>
</comment>
<feature type="compositionally biased region" description="Polar residues" evidence="6">
    <location>
        <begin position="1"/>
        <end position="10"/>
    </location>
</feature>
<evidence type="ECO:0000256" key="1">
    <source>
        <dbReference type="ARBA" id="ARBA00022540"/>
    </source>
</evidence>
<feature type="region of interest" description="Disordered" evidence="6">
    <location>
        <begin position="1"/>
        <end position="34"/>
    </location>
</feature>
<keyword evidence="2" id="KW-0810">Translation regulation</keyword>
<dbReference type="GO" id="GO:0016281">
    <property type="term" value="C:eukaryotic translation initiation factor 4F complex"/>
    <property type="evidence" value="ECO:0007669"/>
    <property type="project" value="TreeGrafter"/>
</dbReference>
<keyword evidence="4 5" id="KW-0648">Protein biosynthesis</keyword>
<dbReference type="EMBL" id="ML978749">
    <property type="protein sequence ID" value="KAF2083989.1"/>
    <property type="molecule type" value="Genomic_DNA"/>
</dbReference>
<dbReference type="InterPro" id="IPR023398">
    <property type="entry name" value="TIF_eIF4e-like"/>
</dbReference>
<dbReference type="PANTHER" id="PTHR11960:SF66">
    <property type="entry name" value="EUKARYOTIC TRANSLATION INITIATION FACTOR 4E TYPE 3"/>
    <property type="match status" value="1"/>
</dbReference>
<dbReference type="GO" id="GO:0006417">
    <property type="term" value="P:regulation of translation"/>
    <property type="evidence" value="ECO:0007669"/>
    <property type="project" value="UniProtKB-KW"/>
</dbReference>
<evidence type="ECO:0000256" key="6">
    <source>
        <dbReference type="SAM" id="MobiDB-lite"/>
    </source>
</evidence>
<evidence type="ECO:0000256" key="2">
    <source>
        <dbReference type="ARBA" id="ARBA00022845"/>
    </source>
</evidence>
<name>A0A9P4HQ90_9PEZI</name>
<dbReference type="PANTHER" id="PTHR11960">
    <property type="entry name" value="EUKARYOTIC TRANSLATION INITIATION FACTOR 4E RELATED"/>
    <property type="match status" value="1"/>
</dbReference>
<evidence type="ECO:0000256" key="4">
    <source>
        <dbReference type="ARBA" id="ARBA00022917"/>
    </source>
</evidence>
<dbReference type="SUPFAM" id="SSF55418">
    <property type="entry name" value="eIF4e-like"/>
    <property type="match status" value="1"/>
</dbReference>
<dbReference type="GO" id="GO:0000340">
    <property type="term" value="F:RNA 7-methylguanosine cap binding"/>
    <property type="evidence" value="ECO:0007669"/>
    <property type="project" value="TreeGrafter"/>
</dbReference>
<keyword evidence="1 5" id="KW-0396">Initiation factor</keyword>
<keyword evidence="8" id="KW-1185">Reference proteome</keyword>
<evidence type="ECO:0000313" key="8">
    <source>
        <dbReference type="Proteomes" id="UP000799776"/>
    </source>
</evidence>
<evidence type="ECO:0000256" key="3">
    <source>
        <dbReference type="ARBA" id="ARBA00022884"/>
    </source>
</evidence>
<feature type="region of interest" description="Disordered" evidence="6">
    <location>
        <begin position="63"/>
        <end position="84"/>
    </location>
</feature>
<dbReference type="InterPro" id="IPR001040">
    <property type="entry name" value="TIF_eIF_4E"/>
</dbReference>